<gene>
    <name evidence="2" type="ORF">EV203_1084</name>
</gene>
<dbReference type="SUPFAM" id="SSF102114">
    <property type="entry name" value="Radical SAM enzymes"/>
    <property type="match status" value="1"/>
</dbReference>
<dbReference type="SUPFAM" id="SSF50156">
    <property type="entry name" value="PDZ domain-like"/>
    <property type="match status" value="1"/>
</dbReference>
<evidence type="ECO:0000313" key="2">
    <source>
        <dbReference type="EMBL" id="TCO66907.1"/>
    </source>
</evidence>
<feature type="domain" description="PDZ" evidence="1">
    <location>
        <begin position="1"/>
        <end position="50"/>
    </location>
</feature>
<dbReference type="InterPro" id="IPR036034">
    <property type="entry name" value="PDZ_sf"/>
</dbReference>
<dbReference type="Proteomes" id="UP000294886">
    <property type="component" value="Unassembled WGS sequence"/>
</dbReference>
<accession>A0A4R2K501</accession>
<dbReference type="AlphaFoldDB" id="A0A4R2K501"/>
<dbReference type="RefSeq" id="WP_132039404.1">
    <property type="nucleotide sequence ID" value="NZ_SLWU01000008.1"/>
</dbReference>
<dbReference type="Gene3D" id="3.20.20.70">
    <property type="entry name" value="Aldolase class I"/>
    <property type="match status" value="1"/>
</dbReference>
<sequence>MQKINIKDVIKGSIAEELGIQKGDKLISLNGREVIDIIDYRYEMANEFVQVEIEKISGERYVFEIEKDYNEDIGLVFEEEIIDRPKRCRNKCIFCFIDQLPKGVRKSLLFKDDDYRLSFLQGNFITLTNMNEEEIDRIIKYRLSPIYVSIHTTDGDLRARMMRNPNARNIMENLKKLVNNGIEVHGQIVLCPEINDGAKLDKTIKDLSDLYSGVKSVAVVPVGLTDHRHNLYPLRPFTIDEAREVVEQVSSWQEKLKARLGTSFVFLSDEFYVIGDLPIPDYDHYEDFPQIENGVGLMALFKHQFEEAFQRRKRLVRRSNKPYLIVTGIAAYDFMRNISQKLKSIGFDIEVMPIVNKFFGKNITVAGLVVGKDIIEQLKGKAKGKTLVIPRVMLKEGSDIFLDDVKVREVEDALGAEVIVSEVDGREFLQKIYRGR</sequence>
<evidence type="ECO:0000313" key="3">
    <source>
        <dbReference type="Proteomes" id="UP000294886"/>
    </source>
</evidence>
<protein>
    <submittedName>
        <fullName evidence="2">Putative radical SAM enzyme (TIGR03279 family)</fullName>
    </submittedName>
</protein>
<dbReference type="InterPro" id="IPR013785">
    <property type="entry name" value="Aldolase_TIM"/>
</dbReference>
<organism evidence="2 3">
    <name type="scientific">Caldanaerobacter subterraneus</name>
    <dbReference type="NCBI Taxonomy" id="911092"/>
    <lineage>
        <taxon>Bacteria</taxon>
        <taxon>Bacillati</taxon>
        <taxon>Bacillota</taxon>
        <taxon>Clostridia</taxon>
        <taxon>Thermoanaerobacterales</taxon>
        <taxon>Thermoanaerobacteraceae</taxon>
        <taxon>Caldanaerobacter</taxon>
    </lineage>
</organism>
<dbReference type="Pfam" id="PF04459">
    <property type="entry name" value="DUF512"/>
    <property type="match status" value="1"/>
</dbReference>
<comment type="caution">
    <text evidence="2">The sequence shown here is derived from an EMBL/GenBank/DDBJ whole genome shotgun (WGS) entry which is preliminary data.</text>
</comment>
<dbReference type="Gene3D" id="2.30.42.10">
    <property type="match status" value="1"/>
</dbReference>
<evidence type="ECO:0000259" key="1">
    <source>
        <dbReference type="PROSITE" id="PS50106"/>
    </source>
</evidence>
<name>A0A4R2K501_9THEO</name>
<dbReference type="InterPro" id="IPR058240">
    <property type="entry name" value="rSAM_sf"/>
</dbReference>
<proteinExistence type="predicted"/>
<dbReference type="Pfam" id="PF19238">
    <property type="entry name" value="Radical_SAM_2"/>
    <property type="match status" value="1"/>
</dbReference>
<dbReference type="Pfam" id="PF17820">
    <property type="entry name" value="PDZ_6"/>
    <property type="match status" value="1"/>
</dbReference>
<dbReference type="InterPro" id="IPR045375">
    <property type="entry name" value="Put_radical_SAM-like_N"/>
</dbReference>
<dbReference type="InterPro" id="IPR001478">
    <property type="entry name" value="PDZ"/>
</dbReference>
<reference evidence="2 3" key="1">
    <citation type="submission" date="2019-03" db="EMBL/GenBank/DDBJ databases">
        <title>Genomic Encyclopedia of Type Strains, Phase IV (KMG-IV): sequencing the most valuable type-strain genomes for metagenomic binning, comparative biology and taxonomic classification.</title>
        <authorList>
            <person name="Goeker M."/>
        </authorList>
    </citation>
    <scope>NUCLEOTIDE SEQUENCE [LARGE SCALE GENOMIC DNA]</scope>
    <source>
        <strain evidence="2 3">DSM 13054</strain>
    </source>
</reference>
<dbReference type="EMBL" id="SLWU01000008">
    <property type="protein sequence ID" value="TCO66907.1"/>
    <property type="molecule type" value="Genomic_DNA"/>
</dbReference>
<dbReference type="InterPro" id="IPR041489">
    <property type="entry name" value="PDZ_6"/>
</dbReference>
<dbReference type="PROSITE" id="PS50106">
    <property type="entry name" value="PDZ"/>
    <property type="match status" value="1"/>
</dbReference>
<dbReference type="InterPro" id="IPR007549">
    <property type="entry name" value="DUF512"/>
</dbReference>